<dbReference type="AlphaFoldDB" id="A0A4C1UYB2"/>
<dbReference type="Proteomes" id="UP000299102">
    <property type="component" value="Unassembled WGS sequence"/>
</dbReference>
<feature type="signal peptide" evidence="1">
    <location>
        <begin position="1"/>
        <end position="26"/>
    </location>
</feature>
<accession>A0A4C1UYB2</accession>
<protein>
    <submittedName>
        <fullName evidence="2">Uncharacterized protein</fullName>
    </submittedName>
</protein>
<comment type="caution">
    <text evidence="2">The sequence shown here is derived from an EMBL/GenBank/DDBJ whole genome shotgun (WGS) entry which is preliminary data.</text>
</comment>
<name>A0A4C1UYB2_EUMVA</name>
<feature type="chain" id="PRO_5020041799" evidence="1">
    <location>
        <begin position="27"/>
        <end position="69"/>
    </location>
</feature>
<evidence type="ECO:0000313" key="3">
    <source>
        <dbReference type="Proteomes" id="UP000299102"/>
    </source>
</evidence>
<proteinExistence type="predicted"/>
<keyword evidence="3" id="KW-1185">Reference proteome</keyword>
<dbReference type="PROSITE" id="PS51257">
    <property type="entry name" value="PROKAR_LIPOPROTEIN"/>
    <property type="match status" value="1"/>
</dbReference>
<dbReference type="EMBL" id="BGZK01000240">
    <property type="protein sequence ID" value="GBP31006.1"/>
    <property type="molecule type" value="Genomic_DNA"/>
</dbReference>
<organism evidence="2 3">
    <name type="scientific">Eumeta variegata</name>
    <name type="common">Bagworm moth</name>
    <name type="synonym">Eumeta japonica</name>
    <dbReference type="NCBI Taxonomy" id="151549"/>
    <lineage>
        <taxon>Eukaryota</taxon>
        <taxon>Metazoa</taxon>
        <taxon>Ecdysozoa</taxon>
        <taxon>Arthropoda</taxon>
        <taxon>Hexapoda</taxon>
        <taxon>Insecta</taxon>
        <taxon>Pterygota</taxon>
        <taxon>Neoptera</taxon>
        <taxon>Endopterygota</taxon>
        <taxon>Lepidoptera</taxon>
        <taxon>Glossata</taxon>
        <taxon>Ditrysia</taxon>
        <taxon>Tineoidea</taxon>
        <taxon>Psychidae</taxon>
        <taxon>Oiketicinae</taxon>
        <taxon>Eumeta</taxon>
    </lineage>
</organism>
<reference evidence="2 3" key="1">
    <citation type="journal article" date="2019" name="Commun. Biol.">
        <title>The bagworm genome reveals a unique fibroin gene that provides high tensile strength.</title>
        <authorList>
            <person name="Kono N."/>
            <person name="Nakamura H."/>
            <person name="Ohtoshi R."/>
            <person name="Tomita M."/>
            <person name="Numata K."/>
            <person name="Arakawa K."/>
        </authorList>
    </citation>
    <scope>NUCLEOTIDE SEQUENCE [LARGE SCALE GENOMIC DNA]</scope>
</reference>
<keyword evidence="1" id="KW-0732">Signal</keyword>
<sequence length="69" mass="7597">MTKMSLKTIGLAALLAAACLVLHCAGDPGANLVPLDLNAMCYRNSRVMVEHKYDPQSKDDDTRRIHNDI</sequence>
<evidence type="ECO:0000313" key="2">
    <source>
        <dbReference type="EMBL" id="GBP31006.1"/>
    </source>
</evidence>
<evidence type="ECO:0000256" key="1">
    <source>
        <dbReference type="SAM" id="SignalP"/>
    </source>
</evidence>
<gene>
    <name evidence="2" type="ORF">EVAR_81905_1</name>
</gene>